<dbReference type="AlphaFoldDB" id="A0A1I5H3E0"/>
<evidence type="ECO:0000256" key="1">
    <source>
        <dbReference type="ARBA" id="ARBA00022777"/>
    </source>
</evidence>
<feature type="domain" description="Histidine kinase" evidence="4">
    <location>
        <begin position="328"/>
        <end position="438"/>
    </location>
</feature>
<dbReference type="SUPFAM" id="SSF55874">
    <property type="entry name" value="ATPase domain of HSP90 chaperone/DNA topoisomerase II/histidine kinase"/>
    <property type="match status" value="1"/>
</dbReference>
<dbReference type="PROSITE" id="PS50109">
    <property type="entry name" value="HIS_KIN"/>
    <property type="match status" value="1"/>
</dbReference>
<dbReference type="InterPro" id="IPR005467">
    <property type="entry name" value="His_kinase_dom"/>
</dbReference>
<sequence>MKPEQFLDKKWLEDAKQLEQKDSMTWIKHREVSRYSFEEPTSVITAYRKLYIGLKQVGTVALNINASYLDERLSALKLLQGQEISIYSENGEEIYTFIYDNESGSGNSNNPGIRYITVKSNDNGYSYISRVPMRQLYDFSYRVSQIIAIILFISIIIILIASYIISKRNYERVFAIYRIIEAADASHPLPELQSKVKDEYGYIIQNMVKVFIESRFIKAQLNERKSKYEAMELLALQSQINPHFLFNTLETINWGIVKHLGITNHVSEMLGNLSDVLKYSLSNPNEKVAMKEEIAYARSYLAIQLERYQEQFEVIWDIDKELENYYIIKLVIQPLVENAIYHGIKESEGKSKLKIALYSKGEQICLQITDTGKGIPKERLNEITQTLDSDQNETPGLHIGVKNVYKRLKLVYENQCSLTIKSKEGWGTIVTILLPCDSSSEIENFIPFHQGETDK</sequence>
<evidence type="ECO:0000256" key="2">
    <source>
        <dbReference type="ARBA" id="ARBA00023012"/>
    </source>
</evidence>
<dbReference type="Gene3D" id="3.30.565.10">
    <property type="entry name" value="Histidine kinase-like ATPase, C-terminal domain"/>
    <property type="match status" value="1"/>
</dbReference>
<keyword evidence="1 5" id="KW-0808">Transferase</keyword>
<proteinExistence type="predicted"/>
<dbReference type="Pfam" id="PF02518">
    <property type="entry name" value="HATPase_c"/>
    <property type="match status" value="1"/>
</dbReference>
<dbReference type="Proteomes" id="UP000198806">
    <property type="component" value="Unassembled WGS sequence"/>
</dbReference>
<dbReference type="InterPro" id="IPR036890">
    <property type="entry name" value="HATPase_C_sf"/>
</dbReference>
<keyword evidence="1 5" id="KW-0418">Kinase</keyword>
<dbReference type="Pfam" id="PF06580">
    <property type="entry name" value="His_kinase"/>
    <property type="match status" value="1"/>
</dbReference>
<dbReference type="STRING" id="1527.SAMN04489757_12532"/>
<keyword evidence="3" id="KW-0472">Membrane</keyword>
<dbReference type="EMBL" id="FOWD01000025">
    <property type="protein sequence ID" value="SFO42755.1"/>
    <property type="molecule type" value="Genomic_DNA"/>
</dbReference>
<dbReference type="InterPro" id="IPR050640">
    <property type="entry name" value="Bact_2-comp_sensor_kinase"/>
</dbReference>
<gene>
    <name evidence="5" type="ORF">SAMN04489757_12532</name>
</gene>
<accession>A0A1I5H3E0</accession>
<dbReference type="InterPro" id="IPR003594">
    <property type="entry name" value="HATPase_dom"/>
</dbReference>
<dbReference type="RefSeq" id="WP_170848016.1">
    <property type="nucleotide sequence ID" value="NZ_BAABFM010000082.1"/>
</dbReference>
<keyword evidence="3" id="KW-1133">Transmembrane helix</keyword>
<reference evidence="5 6" key="1">
    <citation type="submission" date="2016-10" db="EMBL/GenBank/DDBJ databases">
        <authorList>
            <person name="de Groot N.N."/>
        </authorList>
    </citation>
    <scope>NUCLEOTIDE SEQUENCE [LARGE SCALE GENOMIC DNA]</scope>
    <source>
        <strain evidence="5 6">DSM 1283</strain>
    </source>
</reference>
<dbReference type="PANTHER" id="PTHR34220:SF7">
    <property type="entry name" value="SENSOR HISTIDINE KINASE YPDA"/>
    <property type="match status" value="1"/>
</dbReference>
<keyword evidence="6" id="KW-1185">Reference proteome</keyword>
<protein>
    <submittedName>
        <fullName evidence="5">Two-component system, sensor histidine kinase YesM</fullName>
    </submittedName>
</protein>
<evidence type="ECO:0000313" key="5">
    <source>
        <dbReference type="EMBL" id="SFO42755.1"/>
    </source>
</evidence>
<evidence type="ECO:0000313" key="6">
    <source>
        <dbReference type="Proteomes" id="UP000198806"/>
    </source>
</evidence>
<feature type="transmembrane region" description="Helical" evidence="3">
    <location>
        <begin position="143"/>
        <end position="165"/>
    </location>
</feature>
<dbReference type="GO" id="GO:0000155">
    <property type="term" value="F:phosphorelay sensor kinase activity"/>
    <property type="evidence" value="ECO:0007669"/>
    <property type="project" value="InterPro"/>
</dbReference>
<keyword evidence="3" id="KW-0812">Transmembrane</keyword>
<evidence type="ECO:0000256" key="3">
    <source>
        <dbReference type="SAM" id="Phobius"/>
    </source>
</evidence>
<dbReference type="InterPro" id="IPR010559">
    <property type="entry name" value="Sig_transdc_His_kin_internal"/>
</dbReference>
<organism evidence="5 6">
    <name type="scientific">Anaerocolumna aminovalerica</name>
    <dbReference type="NCBI Taxonomy" id="1527"/>
    <lineage>
        <taxon>Bacteria</taxon>
        <taxon>Bacillati</taxon>
        <taxon>Bacillota</taxon>
        <taxon>Clostridia</taxon>
        <taxon>Lachnospirales</taxon>
        <taxon>Lachnospiraceae</taxon>
        <taxon>Anaerocolumna</taxon>
    </lineage>
</organism>
<name>A0A1I5H3E0_9FIRM</name>
<dbReference type="PANTHER" id="PTHR34220">
    <property type="entry name" value="SENSOR HISTIDINE KINASE YPDA"/>
    <property type="match status" value="1"/>
</dbReference>
<evidence type="ECO:0000259" key="4">
    <source>
        <dbReference type="PROSITE" id="PS50109"/>
    </source>
</evidence>
<dbReference type="SMART" id="SM00387">
    <property type="entry name" value="HATPase_c"/>
    <property type="match status" value="1"/>
</dbReference>
<dbReference type="GO" id="GO:0016020">
    <property type="term" value="C:membrane"/>
    <property type="evidence" value="ECO:0007669"/>
    <property type="project" value="InterPro"/>
</dbReference>
<keyword evidence="2" id="KW-0902">Two-component regulatory system</keyword>